<sequence>METITSLKSLVATYHIKRAKLKEFGLDKVEYELLIDVSDIPNPLSYPKPPDLVSKNGSIIKFDSDRGEKVGSEGLEGDEVKENSDLLFFSDDFEFAQSPGILQSSQFILDSEH</sequence>
<dbReference type="Proteomes" id="UP001202479">
    <property type="component" value="Unassembled WGS sequence"/>
</dbReference>
<organism evidence="1 2">
    <name type="scientific">Candida oxycetoniae</name>
    <dbReference type="NCBI Taxonomy" id="497107"/>
    <lineage>
        <taxon>Eukaryota</taxon>
        <taxon>Fungi</taxon>
        <taxon>Dikarya</taxon>
        <taxon>Ascomycota</taxon>
        <taxon>Saccharomycotina</taxon>
        <taxon>Pichiomycetes</taxon>
        <taxon>Debaryomycetaceae</taxon>
        <taxon>Candida/Lodderomyces clade</taxon>
        <taxon>Candida</taxon>
    </lineage>
</organism>
<protein>
    <submittedName>
        <fullName evidence="1">Uncharacterized protein</fullName>
    </submittedName>
</protein>
<dbReference type="EMBL" id="JAHUZD010000121">
    <property type="protein sequence ID" value="KAI3403733.2"/>
    <property type="molecule type" value="Genomic_DNA"/>
</dbReference>
<evidence type="ECO:0000313" key="1">
    <source>
        <dbReference type="EMBL" id="KAI3403733.2"/>
    </source>
</evidence>
<evidence type="ECO:0000313" key="2">
    <source>
        <dbReference type="Proteomes" id="UP001202479"/>
    </source>
</evidence>
<accession>A0AAI9SVA2</accession>
<reference evidence="1" key="1">
    <citation type="journal article" date="2022" name="DNA Res.">
        <title>Genome analysis of five recently described species of the CUG-Ser clade uncovers Candida theae as a new hybrid lineage with pathogenic potential in the Candida parapsilosis species complex.</title>
        <authorList>
            <person name="Mixao V."/>
            <person name="Del Olmo V."/>
            <person name="Hegedusova E."/>
            <person name="Saus E."/>
            <person name="Pryszcz L."/>
            <person name="Cillingova A."/>
            <person name="Nosek J."/>
            <person name="Gabaldon T."/>
        </authorList>
    </citation>
    <scope>NUCLEOTIDE SEQUENCE</scope>
    <source>
        <strain evidence="1">CBS 10844</strain>
    </source>
</reference>
<dbReference type="GeneID" id="73381073"/>
<gene>
    <name evidence="1" type="ORF">KGF56_003458</name>
</gene>
<dbReference type="AlphaFoldDB" id="A0AAI9SVA2"/>
<name>A0AAI9SVA2_9ASCO</name>
<comment type="caution">
    <text evidence="1">The sequence shown here is derived from an EMBL/GenBank/DDBJ whole genome shotgun (WGS) entry which is preliminary data.</text>
</comment>
<proteinExistence type="predicted"/>
<dbReference type="RefSeq" id="XP_049179480.1">
    <property type="nucleotide sequence ID" value="XM_049324791.1"/>
</dbReference>
<keyword evidence="2" id="KW-1185">Reference proteome</keyword>